<keyword evidence="1" id="KW-1133">Transmembrane helix</keyword>
<keyword evidence="1" id="KW-0472">Membrane</keyword>
<feature type="transmembrane region" description="Helical" evidence="1">
    <location>
        <begin position="6"/>
        <end position="23"/>
    </location>
</feature>
<feature type="transmembrane region" description="Helical" evidence="1">
    <location>
        <begin position="44"/>
        <end position="67"/>
    </location>
</feature>
<keyword evidence="1" id="KW-0812">Transmembrane</keyword>
<proteinExistence type="predicted"/>
<accession>A0A6J7WPW6</accession>
<organism evidence="2">
    <name type="scientific">uncultured Caudovirales phage</name>
    <dbReference type="NCBI Taxonomy" id="2100421"/>
    <lineage>
        <taxon>Viruses</taxon>
        <taxon>Duplodnaviria</taxon>
        <taxon>Heunggongvirae</taxon>
        <taxon>Uroviricota</taxon>
        <taxon>Caudoviricetes</taxon>
        <taxon>Peduoviridae</taxon>
        <taxon>Maltschvirus</taxon>
        <taxon>Maltschvirus maltsch</taxon>
    </lineage>
</organism>
<sequence length="87" mass="9951">MDLIDYYLIFALTTGISNCYEFLIPAITRAKADNITNTFTQSPWLSYCIFTLVTTICAPFTIFPIIIMSANDNFRRGVERVVMEPNK</sequence>
<evidence type="ECO:0000256" key="1">
    <source>
        <dbReference type="SAM" id="Phobius"/>
    </source>
</evidence>
<gene>
    <name evidence="2" type="ORF">UFOVP218_109</name>
</gene>
<name>A0A6J7WPW6_9CAUD</name>
<dbReference type="EMBL" id="LR798261">
    <property type="protein sequence ID" value="CAB5218742.1"/>
    <property type="molecule type" value="Genomic_DNA"/>
</dbReference>
<protein>
    <submittedName>
        <fullName evidence="2">Uncharacterized protein</fullName>
    </submittedName>
</protein>
<evidence type="ECO:0000313" key="2">
    <source>
        <dbReference type="EMBL" id="CAB5218742.1"/>
    </source>
</evidence>
<reference evidence="2" key="1">
    <citation type="submission" date="2020-05" db="EMBL/GenBank/DDBJ databases">
        <authorList>
            <person name="Chiriac C."/>
            <person name="Salcher M."/>
            <person name="Ghai R."/>
            <person name="Kavagutti S V."/>
        </authorList>
    </citation>
    <scope>NUCLEOTIDE SEQUENCE</scope>
</reference>